<keyword evidence="6" id="KW-1185">Reference proteome</keyword>
<dbReference type="PANTHER" id="PTHR46551">
    <property type="entry name" value="SAP DOMAIN-CONTAINING RIBONUCLEOPROTEIN"/>
    <property type="match status" value="1"/>
</dbReference>
<dbReference type="SUPFAM" id="SSF68906">
    <property type="entry name" value="SAP domain"/>
    <property type="match status" value="1"/>
</dbReference>
<keyword evidence="1" id="KW-0597">Phosphoprotein</keyword>
<feature type="compositionally biased region" description="Low complexity" evidence="3">
    <location>
        <begin position="137"/>
        <end position="175"/>
    </location>
</feature>
<organism evidence="5 6">
    <name type="scientific">Prorocentrum cordatum</name>
    <dbReference type="NCBI Taxonomy" id="2364126"/>
    <lineage>
        <taxon>Eukaryota</taxon>
        <taxon>Sar</taxon>
        <taxon>Alveolata</taxon>
        <taxon>Dinophyceae</taxon>
        <taxon>Prorocentrales</taxon>
        <taxon>Prorocentraceae</taxon>
        <taxon>Prorocentrum</taxon>
    </lineage>
</organism>
<evidence type="ECO:0000313" key="6">
    <source>
        <dbReference type="Proteomes" id="UP001189429"/>
    </source>
</evidence>
<dbReference type="InterPro" id="IPR036361">
    <property type="entry name" value="SAP_dom_sf"/>
</dbReference>
<feature type="domain" description="SAP" evidence="4">
    <location>
        <begin position="96"/>
        <end position="130"/>
    </location>
</feature>
<dbReference type="SMART" id="SM00513">
    <property type="entry name" value="SAP"/>
    <property type="match status" value="1"/>
</dbReference>
<gene>
    <name evidence="5" type="ORF">PCOR1329_LOCUS58474</name>
</gene>
<dbReference type="EMBL" id="CAUYUJ010017252">
    <property type="protein sequence ID" value="CAK0873210.1"/>
    <property type="molecule type" value="Genomic_DNA"/>
</dbReference>
<evidence type="ECO:0000256" key="1">
    <source>
        <dbReference type="ARBA" id="ARBA00022553"/>
    </source>
</evidence>
<dbReference type="CDD" id="cd04508">
    <property type="entry name" value="Tudor_SF"/>
    <property type="match status" value="2"/>
</dbReference>
<comment type="similarity">
    <text evidence="2">Belongs to the SAP domain-containing ribonucleoprotein family.</text>
</comment>
<protein>
    <recommendedName>
        <fullName evidence="4">SAP domain-containing protein</fullName>
    </recommendedName>
</protein>
<dbReference type="Gene3D" id="1.10.720.30">
    <property type="entry name" value="SAP domain"/>
    <property type="match status" value="1"/>
</dbReference>
<name>A0ABN9VJ45_9DINO</name>
<evidence type="ECO:0000256" key="3">
    <source>
        <dbReference type="SAM" id="MobiDB-lite"/>
    </source>
</evidence>
<dbReference type="Proteomes" id="UP001189429">
    <property type="component" value="Unassembled WGS sequence"/>
</dbReference>
<proteinExistence type="inferred from homology"/>
<evidence type="ECO:0000313" key="5">
    <source>
        <dbReference type="EMBL" id="CAK0873210.1"/>
    </source>
</evidence>
<evidence type="ECO:0000259" key="4">
    <source>
        <dbReference type="PROSITE" id="PS50800"/>
    </source>
</evidence>
<feature type="non-terminal residue" evidence="5">
    <location>
        <position position="1"/>
    </location>
</feature>
<reference evidence="5" key="1">
    <citation type="submission" date="2023-10" db="EMBL/GenBank/DDBJ databases">
        <authorList>
            <person name="Chen Y."/>
            <person name="Shah S."/>
            <person name="Dougan E. K."/>
            <person name="Thang M."/>
            <person name="Chan C."/>
        </authorList>
    </citation>
    <scope>NUCLEOTIDE SEQUENCE [LARGE SCALE GENOMIC DNA]</scope>
</reference>
<dbReference type="InterPro" id="IPR003034">
    <property type="entry name" value="SAP_dom"/>
</dbReference>
<feature type="region of interest" description="Disordered" evidence="3">
    <location>
        <begin position="129"/>
        <end position="192"/>
    </location>
</feature>
<comment type="caution">
    <text evidence="5">The sequence shown here is derived from an EMBL/GenBank/DDBJ whole genome shotgun (WGS) entry which is preliminary data.</text>
</comment>
<feature type="region of interest" description="Disordered" evidence="3">
    <location>
        <begin position="1"/>
        <end position="24"/>
    </location>
</feature>
<accession>A0ABN9VJ45</accession>
<dbReference type="Pfam" id="PF02037">
    <property type="entry name" value="SAP"/>
    <property type="match status" value="1"/>
</dbReference>
<evidence type="ECO:0000256" key="2">
    <source>
        <dbReference type="ARBA" id="ARBA00046328"/>
    </source>
</evidence>
<sequence>PLSAARAAGTMGLNPRAPRPRPAKRSRIAAATVLPILAGVAAIQGVAGRLWLSAASPGAGARAAAAQTRGGAAFGRRAPAPWASRWSSRVALLAEYDSMMASELKELCKKKGLKVSGTKKVLIERLQEADSAPAPAPKAKAAAPAPAPKAAAPAPAPAPKAAAPAPAPAPKAAAPAPAPAPKASPKTDALEPGDRISARYHRDNQVYPGILLEIQDGGKYLMSWDEPDDNEPLTSVTEVQLLRKAETPLESGNKQVYHVGDKVFARFPEDNGMYEADLLELNGDRCKIKWDDPDGSPPTAEMPVHDIKLKLRNPKVC</sequence>
<dbReference type="PANTHER" id="PTHR46551:SF1">
    <property type="entry name" value="SAP DOMAIN-CONTAINING RIBONUCLEOPROTEIN"/>
    <property type="match status" value="1"/>
</dbReference>
<dbReference type="InterPro" id="IPR052240">
    <property type="entry name" value="SAP_domain_ribonucleoprotein"/>
</dbReference>
<dbReference type="PROSITE" id="PS50800">
    <property type="entry name" value="SAP"/>
    <property type="match status" value="1"/>
</dbReference>